<organism evidence="4 5">
    <name type="scientific">Madurella fahalii</name>
    <dbReference type="NCBI Taxonomy" id="1157608"/>
    <lineage>
        <taxon>Eukaryota</taxon>
        <taxon>Fungi</taxon>
        <taxon>Dikarya</taxon>
        <taxon>Ascomycota</taxon>
        <taxon>Pezizomycotina</taxon>
        <taxon>Sordariomycetes</taxon>
        <taxon>Sordariomycetidae</taxon>
        <taxon>Sordariales</taxon>
        <taxon>Sordariales incertae sedis</taxon>
        <taxon>Madurella</taxon>
    </lineage>
</organism>
<dbReference type="Pfam" id="PF16761">
    <property type="entry name" value="Clr2_transil"/>
    <property type="match status" value="1"/>
</dbReference>
<reference evidence="4 5" key="1">
    <citation type="submission" date="2024-09" db="EMBL/GenBank/DDBJ databases">
        <title>Itraconazole resistance in Madurella fahalii resulting from another homologue of gene encoding cytochrome P450 14-alpha sterol demethylase (CYP51).</title>
        <authorList>
            <person name="Yoshioka I."/>
            <person name="Fahal A.H."/>
            <person name="Kaneko S."/>
            <person name="Yaguchi T."/>
        </authorList>
    </citation>
    <scope>NUCLEOTIDE SEQUENCE [LARGE SCALE GENOMIC DNA]</scope>
    <source>
        <strain evidence="4 5">IFM 68171</strain>
    </source>
</reference>
<dbReference type="InterPro" id="IPR018839">
    <property type="entry name" value="Tscrpt-silencing_Clr2_C"/>
</dbReference>
<evidence type="ECO:0000313" key="5">
    <source>
        <dbReference type="Proteomes" id="UP001628179"/>
    </source>
</evidence>
<dbReference type="RefSeq" id="XP_070920816.1">
    <property type="nucleotide sequence ID" value="XM_071064715.1"/>
</dbReference>
<dbReference type="PANTHER" id="PTHR38046">
    <property type="entry name" value="CRYPTIC LOCI REGULATOR 2"/>
    <property type="match status" value="1"/>
</dbReference>
<comment type="caution">
    <text evidence="4">The sequence shown here is derived from an EMBL/GenBank/DDBJ whole genome shotgun (WGS) entry which is preliminary data.</text>
</comment>
<evidence type="ECO:0000256" key="1">
    <source>
        <dbReference type="SAM" id="MobiDB-lite"/>
    </source>
</evidence>
<dbReference type="PANTHER" id="PTHR38046:SF1">
    <property type="entry name" value="CRYPTIC LOCI REGULATOR 2"/>
    <property type="match status" value="1"/>
</dbReference>
<gene>
    <name evidence="4" type="ORF">MFIFM68171_09296</name>
</gene>
<keyword evidence="5" id="KW-1185">Reference proteome</keyword>
<protein>
    <submittedName>
        <fullName evidence="4">Cryptic loci regulator 2 N-terminal domain-containing protein</fullName>
    </submittedName>
</protein>
<dbReference type="EMBL" id="BAAFSV010000005">
    <property type="protein sequence ID" value="GAB1319086.1"/>
    <property type="molecule type" value="Genomic_DNA"/>
</dbReference>
<feature type="region of interest" description="Disordered" evidence="1">
    <location>
        <begin position="145"/>
        <end position="185"/>
    </location>
</feature>
<dbReference type="GeneID" id="98180038"/>
<dbReference type="Pfam" id="PF10383">
    <property type="entry name" value="Clr2"/>
    <property type="match status" value="1"/>
</dbReference>
<feature type="domain" description="Cryptic loci regulator 2 N-terminal" evidence="3">
    <location>
        <begin position="70"/>
        <end position="134"/>
    </location>
</feature>
<evidence type="ECO:0000259" key="3">
    <source>
        <dbReference type="Pfam" id="PF16761"/>
    </source>
</evidence>
<dbReference type="InterPro" id="IPR031915">
    <property type="entry name" value="Clr2_N"/>
</dbReference>
<accession>A0ABQ0GMY1</accession>
<feature type="domain" description="Cryptic loci regulator 2 C-terminal" evidence="2">
    <location>
        <begin position="336"/>
        <end position="477"/>
    </location>
</feature>
<proteinExistence type="predicted"/>
<name>A0ABQ0GMY1_9PEZI</name>
<dbReference type="InterPro" id="IPR038986">
    <property type="entry name" value="Clr2"/>
</dbReference>
<dbReference type="Proteomes" id="UP001628179">
    <property type="component" value="Unassembled WGS sequence"/>
</dbReference>
<evidence type="ECO:0000313" key="4">
    <source>
        <dbReference type="EMBL" id="GAB1319086.1"/>
    </source>
</evidence>
<sequence length="545" mass="59047">MANAASQNDASADYWPIHIVRSDGQGYDVKDHFALDPNEDQDVAQLERWEVIVAGHLQNQLAPKGDKRQYKLAGFPKGYELRCAVRKDRGRDYFLYGHPAGPKAYYRTPGEFALHALWLVSDSTDNSQCPCDLCPRYLEARARQQPLPAVPQQPAARPPAQSAPPVAASGLAPTTTGPPPGTSGPTNVFRVGELVWYRHTAWRLGVILSIAPKPGNAAAPGASDADYSFTLAPLGHFLLAQGTLVKGSDSMRPFLTFSVPDADMDDLKDKTFEAVDWQSLTYSYSQDPDPSKKAMNLQRIGLEASKMGARAINDCFSTFGLLREGPTPNNDIHTQHYTGVYLGAEMVCVGDPIRVTPTASAGSTTLGVSATVPVPPDATLVMLIDQIVVVTSLLPSGPAAAHSGLQFRGSLYRTVRSPAHAPPGGAVAAENLGPAFAEELATRNAIDTDKAMRWWWVQAAPGLHLRAEQDVQGRFYVTEKLMSIIDPVRYQKWVENGQLEEAPAYLNNRNQSGAGHFYGRRPCRAATLGQAVSVKFMAPAGMVEN</sequence>
<feature type="compositionally biased region" description="Low complexity" evidence="1">
    <location>
        <begin position="145"/>
        <end position="175"/>
    </location>
</feature>
<evidence type="ECO:0000259" key="2">
    <source>
        <dbReference type="Pfam" id="PF10383"/>
    </source>
</evidence>